<evidence type="ECO:0000313" key="8">
    <source>
        <dbReference type="Proteomes" id="UP000321595"/>
    </source>
</evidence>
<proteinExistence type="predicted"/>
<evidence type="ECO:0000256" key="2">
    <source>
        <dbReference type="ARBA" id="ARBA00022723"/>
    </source>
</evidence>
<name>A0A5B8Y120_9DELT</name>
<feature type="domain" description="Cytochrome c" evidence="6">
    <location>
        <begin position="299"/>
        <end position="401"/>
    </location>
</feature>
<dbReference type="AlphaFoldDB" id="A0A5B8Y120"/>
<feature type="chain" id="PRO_5023117066" description="Cytochrome c domain-containing protein" evidence="5">
    <location>
        <begin position="20"/>
        <end position="401"/>
    </location>
</feature>
<keyword evidence="8" id="KW-1185">Reference proteome</keyword>
<evidence type="ECO:0000256" key="5">
    <source>
        <dbReference type="SAM" id="SignalP"/>
    </source>
</evidence>
<dbReference type="Proteomes" id="UP000321595">
    <property type="component" value="Chromosome"/>
</dbReference>
<evidence type="ECO:0000256" key="4">
    <source>
        <dbReference type="PROSITE-ProRule" id="PRU00433"/>
    </source>
</evidence>
<dbReference type="GO" id="GO:0046872">
    <property type="term" value="F:metal ion binding"/>
    <property type="evidence" value="ECO:0007669"/>
    <property type="project" value="UniProtKB-KW"/>
</dbReference>
<dbReference type="GO" id="GO:0009055">
    <property type="term" value="F:electron transfer activity"/>
    <property type="evidence" value="ECO:0007669"/>
    <property type="project" value="InterPro"/>
</dbReference>
<evidence type="ECO:0000313" key="7">
    <source>
        <dbReference type="EMBL" id="QED29359.1"/>
    </source>
</evidence>
<dbReference type="InterPro" id="IPR036909">
    <property type="entry name" value="Cyt_c-like_dom_sf"/>
</dbReference>
<keyword evidence="5" id="KW-0732">Signal</keyword>
<dbReference type="SUPFAM" id="SSF46626">
    <property type="entry name" value="Cytochrome c"/>
    <property type="match status" value="1"/>
</dbReference>
<dbReference type="InterPro" id="IPR051395">
    <property type="entry name" value="Cytochrome_c_Peroxidase/MauG"/>
</dbReference>
<keyword evidence="1 4" id="KW-0349">Heme</keyword>
<gene>
    <name evidence="7" type="ORF">FRD01_19395</name>
</gene>
<dbReference type="PANTHER" id="PTHR30600:SF9">
    <property type="entry name" value="BLR7738 PROTEIN"/>
    <property type="match status" value="1"/>
</dbReference>
<reference evidence="7 8" key="1">
    <citation type="submission" date="2019-08" db="EMBL/GenBank/DDBJ databases">
        <authorList>
            <person name="Liang Q."/>
        </authorList>
    </citation>
    <scope>NUCLEOTIDE SEQUENCE [LARGE SCALE GENOMIC DNA]</scope>
    <source>
        <strain evidence="7 8">V1718</strain>
    </source>
</reference>
<dbReference type="RefSeq" id="WP_146962592.1">
    <property type="nucleotide sequence ID" value="NZ_CP042467.1"/>
</dbReference>
<keyword evidence="2 4" id="KW-0479">Metal-binding</keyword>
<evidence type="ECO:0000259" key="6">
    <source>
        <dbReference type="PROSITE" id="PS51007"/>
    </source>
</evidence>
<dbReference type="Gene3D" id="1.10.760.10">
    <property type="entry name" value="Cytochrome c-like domain"/>
    <property type="match status" value="1"/>
</dbReference>
<dbReference type="KEGG" id="bbae:FRD01_19395"/>
<accession>A0A5B8Y120</accession>
<sequence>MLYTSHMIRLLAISLFLSACGAATEEPKSPQEPVEWMAQHADSYLEDQSFRRAALEDSLWMPELPYARKRLEAYALPNMGWDFLPEMSFEVERVGENPRTISFEEAKPTTQDEWLELGERVFWDMPMRRDTYLEWLAERPETWESYGIEADAEGNMRGVVRFVDVTGNERMGITCGACHGANGTAGQANHKIDLGKARHDFGQWVGRDFSEGLGWGPGAVDVTDDFVDDPLTIPHLWGLDKQTHINKSGAIELSSPTALAIRFETQYIEGHAMMARPSRTLTWALAMYVYSLEHEPKADSEAQGKAVFMANCASCHVPDRGYSGGLIDAQGLNANPMATESGSRGTGFFKIPSLIGVSDSERLFSDGSATNLDEALLGGHPSGQVLKEREREELIKFLNTL</sequence>
<dbReference type="Pfam" id="PF00034">
    <property type="entry name" value="Cytochrom_C"/>
    <property type="match status" value="1"/>
</dbReference>
<evidence type="ECO:0000256" key="1">
    <source>
        <dbReference type="ARBA" id="ARBA00022617"/>
    </source>
</evidence>
<dbReference type="InterPro" id="IPR009056">
    <property type="entry name" value="Cyt_c-like_dom"/>
</dbReference>
<protein>
    <recommendedName>
        <fullName evidence="6">Cytochrome c domain-containing protein</fullName>
    </recommendedName>
</protein>
<dbReference type="EMBL" id="CP042467">
    <property type="protein sequence ID" value="QED29359.1"/>
    <property type="molecule type" value="Genomic_DNA"/>
</dbReference>
<dbReference type="PROSITE" id="PS51007">
    <property type="entry name" value="CYTC"/>
    <property type="match status" value="1"/>
</dbReference>
<keyword evidence="3 4" id="KW-0408">Iron</keyword>
<dbReference type="OrthoDB" id="5496400at2"/>
<feature type="signal peptide" evidence="5">
    <location>
        <begin position="1"/>
        <end position="19"/>
    </location>
</feature>
<organism evidence="7 8">
    <name type="scientific">Microvenator marinus</name>
    <dbReference type="NCBI Taxonomy" id="2600177"/>
    <lineage>
        <taxon>Bacteria</taxon>
        <taxon>Deltaproteobacteria</taxon>
        <taxon>Bradymonadales</taxon>
        <taxon>Microvenatoraceae</taxon>
        <taxon>Microvenator</taxon>
    </lineage>
</organism>
<evidence type="ECO:0000256" key="3">
    <source>
        <dbReference type="ARBA" id="ARBA00023004"/>
    </source>
</evidence>
<dbReference type="GO" id="GO:0020037">
    <property type="term" value="F:heme binding"/>
    <property type="evidence" value="ECO:0007669"/>
    <property type="project" value="InterPro"/>
</dbReference>
<dbReference type="GO" id="GO:0004130">
    <property type="term" value="F:cytochrome-c peroxidase activity"/>
    <property type="evidence" value="ECO:0007669"/>
    <property type="project" value="TreeGrafter"/>
</dbReference>
<dbReference type="PANTHER" id="PTHR30600">
    <property type="entry name" value="CYTOCHROME C PEROXIDASE-RELATED"/>
    <property type="match status" value="1"/>
</dbReference>